<evidence type="ECO:0000256" key="6">
    <source>
        <dbReference type="ARBA" id="ARBA00023102"/>
    </source>
</evidence>
<gene>
    <name evidence="10 13" type="primary">hisH</name>
    <name evidence="13" type="ORF">CP965_12390</name>
</gene>
<evidence type="ECO:0000256" key="11">
    <source>
        <dbReference type="PIRSR" id="PIRSR000495-1"/>
    </source>
</evidence>
<feature type="domain" description="Glutamine amidotransferase" evidence="12">
    <location>
        <begin position="23"/>
        <end position="200"/>
    </location>
</feature>
<keyword evidence="5 10" id="KW-0315">Glutamine amidotransferase</keyword>
<dbReference type="RefSeq" id="WP_129062423.1">
    <property type="nucleotide sequence ID" value="NZ_NXIE01000005.1"/>
</dbReference>
<evidence type="ECO:0000256" key="7">
    <source>
        <dbReference type="ARBA" id="ARBA00023239"/>
    </source>
</evidence>
<dbReference type="PROSITE" id="PS51273">
    <property type="entry name" value="GATASE_TYPE_1"/>
    <property type="match status" value="1"/>
</dbReference>
<dbReference type="GO" id="GO:0000105">
    <property type="term" value="P:L-histidine biosynthetic process"/>
    <property type="evidence" value="ECO:0007669"/>
    <property type="project" value="UniProtKB-UniRule"/>
</dbReference>
<comment type="caution">
    <text evidence="13">The sequence shown here is derived from an EMBL/GenBank/DDBJ whole genome shotgun (WGS) entry which is preliminary data.</text>
</comment>
<comment type="function">
    <text evidence="10">IGPS catalyzes the conversion of PRFAR and glutamine to IGP, AICAR and glutamate. The HisH subunit catalyzes the hydrolysis of glutamine to glutamate and ammonia as part of the synthesis of IGP and AICAR. The resulting ammonia molecule is channeled to the active site of HisF.</text>
</comment>
<dbReference type="GO" id="GO:0005737">
    <property type="term" value="C:cytoplasm"/>
    <property type="evidence" value="ECO:0007669"/>
    <property type="project" value="UniProtKB-SubCell"/>
</dbReference>
<dbReference type="Pfam" id="PF00117">
    <property type="entry name" value="GATase"/>
    <property type="match status" value="1"/>
</dbReference>
<evidence type="ECO:0000256" key="1">
    <source>
        <dbReference type="ARBA" id="ARBA00005091"/>
    </source>
</evidence>
<dbReference type="GO" id="GO:0004359">
    <property type="term" value="F:glutaminase activity"/>
    <property type="evidence" value="ECO:0007669"/>
    <property type="project" value="UniProtKB-EC"/>
</dbReference>
<protein>
    <recommendedName>
        <fullName evidence="10">Imidazole glycerol phosphate synthase subunit HisH</fullName>
        <ecNumber evidence="10">4.3.2.10</ecNumber>
    </recommendedName>
    <alternativeName>
        <fullName evidence="10">IGP synthase glutaminase subunit</fullName>
        <ecNumber evidence="10">3.5.1.2</ecNumber>
    </alternativeName>
    <alternativeName>
        <fullName evidence="10">IGP synthase subunit HisH</fullName>
    </alternativeName>
    <alternativeName>
        <fullName evidence="10">ImGP synthase subunit HisH</fullName>
        <shortName evidence="10">IGPS subunit HisH</shortName>
    </alternativeName>
</protein>
<dbReference type="OrthoDB" id="9807749at2"/>
<dbReference type="PANTHER" id="PTHR42701:SF1">
    <property type="entry name" value="IMIDAZOLE GLYCEROL PHOSPHATE SYNTHASE SUBUNIT HISH"/>
    <property type="match status" value="1"/>
</dbReference>
<dbReference type="GO" id="GO:0016829">
    <property type="term" value="F:lyase activity"/>
    <property type="evidence" value="ECO:0007669"/>
    <property type="project" value="UniProtKB-KW"/>
</dbReference>
<evidence type="ECO:0000313" key="13">
    <source>
        <dbReference type="EMBL" id="RXK11970.1"/>
    </source>
</evidence>
<evidence type="ECO:0000256" key="5">
    <source>
        <dbReference type="ARBA" id="ARBA00022962"/>
    </source>
</evidence>
<keyword evidence="3 10" id="KW-0028">Amino-acid biosynthesis</keyword>
<dbReference type="EC" id="4.3.2.10" evidence="10"/>
<evidence type="ECO:0000256" key="8">
    <source>
        <dbReference type="ARBA" id="ARBA00047838"/>
    </source>
</evidence>
<dbReference type="PROSITE" id="PS51274">
    <property type="entry name" value="GATASE_COBBQ"/>
    <property type="match status" value="1"/>
</dbReference>
<keyword evidence="6 10" id="KW-0368">Histidine biosynthesis</keyword>
<reference evidence="13 14" key="1">
    <citation type="submission" date="2017-09" db="EMBL/GenBank/DDBJ databases">
        <title>Genomics of the genus Arcobacter.</title>
        <authorList>
            <person name="Perez-Cataluna A."/>
            <person name="Figueras M.J."/>
            <person name="Salas-Masso N."/>
        </authorList>
    </citation>
    <scope>NUCLEOTIDE SEQUENCE [LARGE SCALE GENOMIC DNA]</scope>
    <source>
        <strain evidence="13 14">F156-34</strain>
    </source>
</reference>
<dbReference type="Gene3D" id="3.40.50.880">
    <property type="match status" value="1"/>
</dbReference>
<comment type="pathway">
    <text evidence="1 10">Amino-acid biosynthesis; L-histidine biosynthesis; L-histidine from 5-phospho-alpha-D-ribose 1-diphosphate: step 5/9.</text>
</comment>
<keyword evidence="4 10" id="KW-0378">Hydrolase</keyword>
<dbReference type="EC" id="3.5.1.2" evidence="10"/>
<evidence type="ECO:0000256" key="3">
    <source>
        <dbReference type="ARBA" id="ARBA00022605"/>
    </source>
</evidence>
<dbReference type="InterPro" id="IPR010139">
    <property type="entry name" value="Imidazole-glycPsynth_HisH"/>
</dbReference>
<dbReference type="PIRSF" id="PIRSF000495">
    <property type="entry name" value="Amidotransf_hisH"/>
    <property type="match status" value="1"/>
</dbReference>
<comment type="subcellular location">
    <subcellularLocation>
        <location evidence="10">Cytoplasm</location>
    </subcellularLocation>
</comment>
<dbReference type="Proteomes" id="UP000289718">
    <property type="component" value="Unassembled WGS sequence"/>
</dbReference>
<sequence length="203" mass="22806">MVGIIDYNMGNLASVYNACHLLDEKATFIKDPNDLKNFDRIILPGVGAFGDAMENLNQTGMKEAIYEFAKSGKPMIGICLGMQLLFESSEEFGTNKGLGLIDGKVVKFDKSKMNEDTKVPHMGWNVIKTSNEHTLFEGLENPYLYFVHSYHAVTDPKNVIGTTEYGYDFVSAVHKENIYGFQPHPEKSHDNGLKILKNFMNIK</sequence>
<dbReference type="CDD" id="cd01748">
    <property type="entry name" value="GATase1_IGP_Synthase"/>
    <property type="match status" value="1"/>
</dbReference>
<evidence type="ECO:0000256" key="4">
    <source>
        <dbReference type="ARBA" id="ARBA00022801"/>
    </source>
</evidence>
<comment type="subunit">
    <text evidence="2 10">Heterodimer of HisH and HisF.</text>
</comment>
<keyword evidence="14" id="KW-1185">Reference proteome</keyword>
<feature type="active site" evidence="10 11">
    <location>
        <position position="184"/>
    </location>
</feature>
<proteinExistence type="inferred from homology"/>
<evidence type="ECO:0000256" key="2">
    <source>
        <dbReference type="ARBA" id="ARBA00011152"/>
    </source>
</evidence>
<evidence type="ECO:0000259" key="12">
    <source>
        <dbReference type="Pfam" id="PF00117"/>
    </source>
</evidence>
<accession>A0A4Q1ATH3</accession>
<evidence type="ECO:0000256" key="9">
    <source>
        <dbReference type="ARBA" id="ARBA00049534"/>
    </source>
</evidence>
<dbReference type="HAMAP" id="MF_00278">
    <property type="entry name" value="HisH"/>
    <property type="match status" value="1"/>
</dbReference>
<dbReference type="NCBIfam" id="TIGR01855">
    <property type="entry name" value="IMP_synth_hisH"/>
    <property type="match status" value="1"/>
</dbReference>
<evidence type="ECO:0000313" key="14">
    <source>
        <dbReference type="Proteomes" id="UP000289718"/>
    </source>
</evidence>
<comment type="catalytic activity">
    <reaction evidence="9 10">
        <text>L-glutamine + H2O = L-glutamate + NH4(+)</text>
        <dbReference type="Rhea" id="RHEA:15889"/>
        <dbReference type="ChEBI" id="CHEBI:15377"/>
        <dbReference type="ChEBI" id="CHEBI:28938"/>
        <dbReference type="ChEBI" id="CHEBI:29985"/>
        <dbReference type="ChEBI" id="CHEBI:58359"/>
        <dbReference type="EC" id="3.5.1.2"/>
    </reaction>
</comment>
<comment type="catalytic activity">
    <reaction evidence="8 10">
        <text>5-[(5-phospho-1-deoxy-D-ribulos-1-ylimino)methylamino]-1-(5-phospho-beta-D-ribosyl)imidazole-4-carboxamide + L-glutamine = D-erythro-1-(imidazol-4-yl)glycerol 3-phosphate + 5-amino-1-(5-phospho-beta-D-ribosyl)imidazole-4-carboxamide + L-glutamate + H(+)</text>
        <dbReference type="Rhea" id="RHEA:24793"/>
        <dbReference type="ChEBI" id="CHEBI:15378"/>
        <dbReference type="ChEBI" id="CHEBI:29985"/>
        <dbReference type="ChEBI" id="CHEBI:58278"/>
        <dbReference type="ChEBI" id="CHEBI:58359"/>
        <dbReference type="ChEBI" id="CHEBI:58475"/>
        <dbReference type="ChEBI" id="CHEBI:58525"/>
        <dbReference type="EC" id="4.3.2.10"/>
    </reaction>
</comment>
<feature type="active site" description="Nucleophile" evidence="10 11">
    <location>
        <position position="79"/>
    </location>
</feature>
<keyword evidence="10" id="KW-0963">Cytoplasm</keyword>
<dbReference type="EMBL" id="NXIE01000005">
    <property type="protein sequence ID" value="RXK11970.1"/>
    <property type="molecule type" value="Genomic_DNA"/>
</dbReference>
<dbReference type="GO" id="GO:0000107">
    <property type="term" value="F:imidazoleglycerol-phosphate synthase activity"/>
    <property type="evidence" value="ECO:0007669"/>
    <property type="project" value="UniProtKB-UniRule"/>
</dbReference>
<organism evidence="13 14">
    <name type="scientific">Halarcobacter mediterraneus</name>
    <dbReference type="NCBI Taxonomy" id="2023153"/>
    <lineage>
        <taxon>Bacteria</taxon>
        <taxon>Pseudomonadati</taxon>
        <taxon>Campylobacterota</taxon>
        <taxon>Epsilonproteobacteria</taxon>
        <taxon>Campylobacterales</taxon>
        <taxon>Arcobacteraceae</taxon>
        <taxon>Halarcobacter</taxon>
    </lineage>
</organism>
<dbReference type="InterPro" id="IPR029062">
    <property type="entry name" value="Class_I_gatase-like"/>
</dbReference>
<name>A0A4Q1ATH3_9BACT</name>
<keyword evidence="7 10" id="KW-0456">Lyase</keyword>
<feature type="active site" evidence="10 11">
    <location>
        <position position="186"/>
    </location>
</feature>
<dbReference type="AlphaFoldDB" id="A0A4Q1ATH3"/>
<evidence type="ECO:0000256" key="10">
    <source>
        <dbReference type="HAMAP-Rule" id="MF_00278"/>
    </source>
</evidence>
<dbReference type="InterPro" id="IPR017926">
    <property type="entry name" value="GATASE"/>
</dbReference>
<dbReference type="UniPathway" id="UPA00031">
    <property type="reaction ID" value="UER00010"/>
</dbReference>
<dbReference type="PANTHER" id="PTHR42701">
    <property type="entry name" value="IMIDAZOLE GLYCEROL PHOSPHATE SYNTHASE SUBUNIT HISH"/>
    <property type="match status" value="1"/>
</dbReference>
<dbReference type="SUPFAM" id="SSF52317">
    <property type="entry name" value="Class I glutamine amidotransferase-like"/>
    <property type="match status" value="1"/>
</dbReference>